<dbReference type="PANTHER" id="PTHR21229">
    <property type="entry name" value="LUNG SEVEN TRANSMEMBRANE RECEPTOR"/>
    <property type="match status" value="1"/>
</dbReference>
<keyword evidence="3" id="KW-0732">Signal</keyword>
<comment type="caution">
    <text evidence="8">The sequence shown here is derived from an EMBL/GenBank/DDBJ whole genome shotgun (WGS) entry which is preliminary data.</text>
</comment>
<evidence type="ECO:0000259" key="7">
    <source>
        <dbReference type="Pfam" id="PF06814"/>
    </source>
</evidence>
<feature type="domain" description="GOST seven transmembrane" evidence="7">
    <location>
        <begin position="48"/>
        <end position="186"/>
    </location>
</feature>
<proteinExistence type="predicted"/>
<evidence type="ECO:0000256" key="4">
    <source>
        <dbReference type="ARBA" id="ARBA00022989"/>
    </source>
</evidence>
<reference evidence="8" key="1">
    <citation type="submission" date="2019-09" db="EMBL/GenBank/DDBJ databases">
        <title>Draft genome information of white flower Hibiscus syriacus.</title>
        <authorList>
            <person name="Kim Y.-M."/>
        </authorList>
    </citation>
    <scope>NUCLEOTIDE SEQUENCE [LARGE SCALE GENOMIC DNA]</scope>
    <source>
        <strain evidence="8">YM2019G1</strain>
    </source>
</reference>
<gene>
    <name evidence="8" type="ORF">F3Y22_tig00110009pilonHSYRG00272</name>
</gene>
<dbReference type="InterPro" id="IPR053937">
    <property type="entry name" value="GOST_TM"/>
</dbReference>
<keyword evidence="5 6" id="KW-0472">Membrane</keyword>
<keyword evidence="2 6" id="KW-0812">Transmembrane</keyword>
<dbReference type="GO" id="GO:0016301">
    <property type="term" value="F:kinase activity"/>
    <property type="evidence" value="ECO:0007669"/>
    <property type="project" value="UniProtKB-KW"/>
</dbReference>
<accession>A0A6A3BUD8</accession>
<comment type="subcellular location">
    <subcellularLocation>
        <location evidence="1">Membrane</location>
        <topology evidence="1">Multi-pass membrane protein</topology>
    </subcellularLocation>
</comment>
<dbReference type="PANTHER" id="PTHR21229:SF15">
    <property type="entry name" value="LUNG SEVEN TRANSMEMBRANE RECEPTOR FAMILY PROTEIN"/>
    <property type="match status" value="1"/>
</dbReference>
<evidence type="ECO:0000313" key="8">
    <source>
        <dbReference type="EMBL" id="KAE8718622.1"/>
    </source>
</evidence>
<dbReference type="GO" id="GO:0005794">
    <property type="term" value="C:Golgi apparatus"/>
    <property type="evidence" value="ECO:0007669"/>
    <property type="project" value="TreeGrafter"/>
</dbReference>
<keyword evidence="9" id="KW-1185">Reference proteome</keyword>
<feature type="transmembrane region" description="Helical" evidence="6">
    <location>
        <begin position="162"/>
        <end position="180"/>
    </location>
</feature>
<dbReference type="InterPro" id="IPR009637">
    <property type="entry name" value="GPR107/GPR108-like"/>
</dbReference>
<feature type="transmembrane region" description="Helical" evidence="6">
    <location>
        <begin position="42"/>
        <end position="61"/>
    </location>
</feature>
<evidence type="ECO:0000313" key="9">
    <source>
        <dbReference type="Proteomes" id="UP000436088"/>
    </source>
</evidence>
<evidence type="ECO:0000256" key="6">
    <source>
        <dbReference type="SAM" id="Phobius"/>
    </source>
</evidence>
<dbReference type="GO" id="GO:0016020">
    <property type="term" value="C:membrane"/>
    <property type="evidence" value="ECO:0007669"/>
    <property type="project" value="UniProtKB-SubCell"/>
</dbReference>
<dbReference type="AlphaFoldDB" id="A0A6A3BUD8"/>
<dbReference type="Pfam" id="PF06814">
    <property type="entry name" value="GOST_TM"/>
    <property type="match status" value="1"/>
</dbReference>
<organism evidence="8 9">
    <name type="scientific">Hibiscus syriacus</name>
    <name type="common">Rose of Sharon</name>
    <dbReference type="NCBI Taxonomy" id="106335"/>
    <lineage>
        <taxon>Eukaryota</taxon>
        <taxon>Viridiplantae</taxon>
        <taxon>Streptophyta</taxon>
        <taxon>Embryophyta</taxon>
        <taxon>Tracheophyta</taxon>
        <taxon>Spermatophyta</taxon>
        <taxon>Magnoliopsida</taxon>
        <taxon>eudicotyledons</taxon>
        <taxon>Gunneridae</taxon>
        <taxon>Pentapetalae</taxon>
        <taxon>rosids</taxon>
        <taxon>malvids</taxon>
        <taxon>Malvales</taxon>
        <taxon>Malvaceae</taxon>
        <taxon>Malvoideae</taxon>
        <taxon>Hibiscus</taxon>
    </lineage>
</organism>
<dbReference type="EMBL" id="VEPZ02000810">
    <property type="protein sequence ID" value="KAE8718622.1"/>
    <property type="molecule type" value="Genomic_DNA"/>
</dbReference>
<name>A0A6A3BUD8_HIBSY</name>
<dbReference type="Proteomes" id="UP000436088">
    <property type="component" value="Unassembled WGS sequence"/>
</dbReference>
<evidence type="ECO:0000256" key="5">
    <source>
        <dbReference type="ARBA" id="ARBA00023136"/>
    </source>
</evidence>
<evidence type="ECO:0000256" key="3">
    <source>
        <dbReference type="ARBA" id="ARBA00022729"/>
    </source>
</evidence>
<evidence type="ECO:0000256" key="1">
    <source>
        <dbReference type="ARBA" id="ARBA00004141"/>
    </source>
</evidence>
<feature type="transmembrane region" description="Helical" evidence="6">
    <location>
        <begin position="82"/>
        <end position="101"/>
    </location>
</feature>
<evidence type="ECO:0000256" key="2">
    <source>
        <dbReference type="ARBA" id="ARBA00022692"/>
    </source>
</evidence>
<keyword evidence="4 6" id="KW-1133">Transmembrane helix</keyword>
<protein>
    <submittedName>
        <fullName evidence="8">Nucleoside diphosphate kinase 6-like isoform X1</fullName>
    </submittedName>
</protein>
<feature type="transmembrane region" description="Helical" evidence="6">
    <location>
        <begin position="121"/>
        <end position="141"/>
    </location>
</feature>
<sequence length="210" mass="22955">METGLLEIWSLHVERGDDSISTPSVNAAPIIQLDPFMCHVSAVNRLAPVGITVWAVTFGTIKRTISRIIILMVSMGYGVMRPTLGGLTSNVIMVGVTFFLASEALELVENAGAVSDLSGKARLFLVLPVAILDAFFILWIFTSLSATLNKLQARRMMVKLEIYRKFTNALVVAVIVSVGWTCYEVVESIIFDAIFQLLSNKALCNLASLE</sequence>